<evidence type="ECO:0000313" key="4">
    <source>
        <dbReference type="Proteomes" id="UP000287969"/>
    </source>
</evidence>
<keyword evidence="1" id="KW-0238">DNA-binding</keyword>
<organism evidence="3 4">
    <name type="scientific">Acidilutibacter cellobiosedens</name>
    <dbReference type="NCBI Taxonomy" id="2507161"/>
    <lineage>
        <taxon>Bacteria</taxon>
        <taxon>Bacillati</taxon>
        <taxon>Bacillota</taxon>
        <taxon>Tissierellia</taxon>
        <taxon>Tissierellales</taxon>
        <taxon>Acidilutibacteraceae</taxon>
        <taxon>Acidilutibacter</taxon>
    </lineage>
</organism>
<sequence>MIGERIKMLRSEKGLTMKDMAEMFDLSISAWNKYEKNEAEPKLDNIVKMADFFNVSLDFLMGRTNIRDKKIVEKSNILNSLLKGFESINMGDPSNMQFVIENLTSSLEAYNKEKVNEESLQMLLKVINEIIIYFNDLAYSNITVSNSDFHSKILTLHNETLSEVIKTMNNILYDFMKLNLNRAK</sequence>
<dbReference type="RefSeq" id="WP_128751736.1">
    <property type="nucleotide sequence ID" value="NZ_CP035282.1"/>
</dbReference>
<evidence type="ECO:0000259" key="2">
    <source>
        <dbReference type="PROSITE" id="PS50943"/>
    </source>
</evidence>
<dbReference type="SMART" id="SM00530">
    <property type="entry name" value="HTH_XRE"/>
    <property type="match status" value="1"/>
</dbReference>
<keyword evidence="4" id="KW-1185">Reference proteome</keyword>
<dbReference type="SUPFAM" id="SSF47413">
    <property type="entry name" value="lambda repressor-like DNA-binding domains"/>
    <property type="match status" value="1"/>
</dbReference>
<protein>
    <submittedName>
        <fullName evidence="3">XRE family transcriptional regulator</fullName>
    </submittedName>
</protein>
<dbReference type="PANTHER" id="PTHR46558">
    <property type="entry name" value="TRACRIPTIONAL REGULATORY PROTEIN-RELATED-RELATED"/>
    <property type="match status" value="1"/>
</dbReference>
<dbReference type="GO" id="GO:0003677">
    <property type="term" value="F:DNA binding"/>
    <property type="evidence" value="ECO:0007669"/>
    <property type="project" value="UniProtKB-KW"/>
</dbReference>
<gene>
    <name evidence="3" type="ORF">EQM13_01430</name>
</gene>
<proteinExistence type="predicted"/>
<dbReference type="Pfam" id="PF12844">
    <property type="entry name" value="HTH_19"/>
    <property type="match status" value="1"/>
</dbReference>
<accession>A0A410Q8R6</accession>
<reference evidence="4" key="1">
    <citation type="submission" date="2019-01" db="EMBL/GenBank/DDBJ databases">
        <title>Draft genomes of a novel of Sporanaerobacter strains.</title>
        <authorList>
            <person name="Ma S."/>
        </authorList>
    </citation>
    <scope>NUCLEOTIDE SEQUENCE [LARGE SCALE GENOMIC DNA]</scope>
    <source>
        <strain evidence="4">NJN-17</strain>
    </source>
</reference>
<dbReference type="InterPro" id="IPR001387">
    <property type="entry name" value="Cro/C1-type_HTH"/>
</dbReference>
<dbReference type="Proteomes" id="UP000287969">
    <property type="component" value="Chromosome"/>
</dbReference>
<dbReference type="InterPro" id="IPR010982">
    <property type="entry name" value="Lambda_DNA-bd_dom_sf"/>
</dbReference>
<dbReference type="PROSITE" id="PS50943">
    <property type="entry name" value="HTH_CROC1"/>
    <property type="match status" value="1"/>
</dbReference>
<dbReference type="KEGG" id="spoa:EQM13_01430"/>
<dbReference type="CDD" id="cd00093">
    <property type="entry name" value="HTH_XRE"/>
    <property type="match status" value="1"/>
</dbReference>
<evidence type="ECO:0000313" key="3">
    <source>
        <dbReference type="EMBL" id="QAT60328.1"/>
    </source>
</evidence>
<feature type="domain" description="HTH cro/C1-type" evidence="2">
    <location>
        <begin position="6"/>
        <end position="60"/>
    </location>
</feature>
<dbReference type="AlphaFoldDB" id="A0A410Q8R6"/>
<dbReference type="PANTHER" id="PTHR46558:SF11">
    <property type="entry name" value="HTH-TYPE TRANSCRIPTIONAL REGULATOR XRE"/>
    <property type="match status" value="1"/>
</dbReference>
<dbReference type="OrthoDB" id="1634626at2"/>
<name>A0A410Q8R6_9FIRM</name>
<evidence type="ECO:0000256" key="1">
    <source>
        <dbReference type="ARBA" id="ARBA00023125"/>
    </source>
</evidence>
<dbReference type="EMBL" id="CP035282">
    <property type="protein sequence ID" value="QAT60328.1"/>
    <property type="molecule type" value="Genomic_DNA"/>
</dbReference>
<dbReference type="Gene3D" id="1.10.260.40">
    <property type="entry name" value="lambda repressor-like DNA-binding domains"/>
    <property type="match status" value="1"/>
</dbReference>